<reference evidence="17" key="1">
    <citation type="submission" date="2016-10" db="EMBL/GenBank/DDBJ databases">
        <authorList>
            <person name="Varghese N."/>
            <person name="Submissions S."/>
        </authorList>
    </citation>
    <scope>NUCLEOTIDE SEQUENCE [LARGE SCALE GENOMIC DNA]</scope>
    <source>
        <strain evidence="17">FP5</strain>
    </source>
</reference>
<comment type="subcellular location">
    <subcellularLocation>
        <location evidence="1">Cell membrane</location>
        <topology evidence="1">Multi-pass membrane protein</topology>
    </subcellularLocation>
</comment>
<evidence type="ECO:0000256" key="2">
    <source>
        <dbReference type="ARBA" id="ARBA00006434"/>
    </source>
</evidence>
<evidence type="ECO:0000256" key="12">
    <source>
        <dbReference type="ARBA" id="ARBA00033708"/>
    </source>
</evidence>
<evidence type="ECO:0000256" key="6">
    <source>
        <dbReference type="ARBA" id="ARBA00022847"/>
    </source>
</evidence>
<evidence type="ECO:0000313" key="17">
    <source>
        <dbReference type="Proteomes" id="UP000198897"/>
    </source>
</evidence>
<evidence type="ECO:0000256" key="4">
    <source>
        <dbReference type="ARBA" id="ARBA00022475"/>
    </source>
</evidence>
<evidence type="ECO:0000256" key="14">
    <source>
        <dbReference type="SAM" id="MobiDB-lite"/>
    </source>
</evidence>
<evidence type="ECO:0000256" key="3">
    <source>
        <dbReference type="ARBA" id="ARBA00022448"/>
    </source>
</evidence>
<feature type="transmembrane region" description="Helical" evidence="15">
    <location>
        <begin position="405"/>
        <end position="424"/>
    </location>
</feature>
<keyword evidence="8" id="KW-0915">Sodium</keyword>
<protein>
    <submittedName>
        <fullName evidence="16">Sodium/pantothenate symporter</fullName>
    </submittedName>
</protein>
<gene>
    <name evidence="16" type="ORF">SAMN05216353_102113</name>
</gene>
<dbReference type="InterPro" id="IPR038377">
    <property type="entry name" value="Na/Glc_symporter_sf"/>
</dbReference>
<dbReference type="Proteomes" id="UP000198897">
    <property type="component" value="Unassembled WGS sequence"/>
</dbReference>
<evidence type="ECO:0000256" key="1">
    <source>
        <dbReference type="ARBA" id="ARBA00004651"/>
    </source>
</evidence>
<comment type="catalytic activity">
    <reaction evidence="12">
        <text>L-proline(in) + Na(+)(in) = L-proline(out) + Na(+)(out)</text>
        <dbReference type="Rhea" id="RHEA:28967"/>
        <dbReference type="ChEBI" id="CHEBI:29101"/>
        <dbReference type="ChEBI" id="CHEBI:60039"/>
    </reaction>
</comment>
<evidence type="ECO:0000313" key="16">
    <source>
        <dbReference type="EMBL" id="SFF57767.1"/>
    </source>
</evidence>
<evidence type="ECO:0000256" key="5">
    <source>
        <dbReference type="ARBA" id="ARBA00022692"/>
    </source>
</evidence>
<keyword evidence="11" id="KW-0739">Sodium transport</keyword>
<keyword evidence="6" id="KW-0769">Symport</keyword>
<keyword evidence="7 15" id="KW-1133">Transmembrane helix</keyword>
<feature type="transmembrane region" description="Helical" evidence="15">
    <location>
        <begin position="71"/>
        <end position="92"/>
    </location>
</feature>
<dbReference type="RefSeq" id="WP_089749647.1">
    <property type="nucleotide sequence ID" value="NZ_FOOG01000002.1"/>
</dbReference>
<name>A0A1I2JXN0_9BACI</name>
<dbReference type="Gene3D" id="1.20.1730.10">
    <property type="entry name" value="Sodium/glucose cotransporter"/>
    <property type="match status" value="1"/>
</dbReference>
<dbReference type="PANTHER" id="PTHR48086">
    <property type="entry name" value="SODIUM/PROLINE SYMPORTER-RELATED"/>
    <property type="match status" value="1"/>
</dbReference>
<feature type="transmembrane region" description="Helical" evidence="15">
    <location>
        <begin position="41"/>
        <end position="65"/>
    </location>
</feature>
<dbReference type="EMBL" id="FOOG01000002">
    <property type="protein sequence ID" value="SFF57767.1"/>
    <property type="molecule type" value="Genomic_DNA"/>
</dbReference>
<evidence type="ECO:0000256" key="15">
    <source>
        <dbReference type="SAM" id="Phobius"/>
    </source>
</evidence>
<proteinExistence type="inferred from homology"/>
<keyword evidence="10 15" id="KW-0472">Membrane</keyword>
<feature type="transmembrane region" description="Helical" evidence="15">
    <location>
        <begin position="431"/>
        <end position="447"/>
    </location>
</feature>
<dbReference type="CDD" id="cd10322">
    <property type="entry name" value="SLC5sbd"/>
    <property type="match status" value="1"/>
</dbReference>
<comment type="similarity">
    <text evidence="2 13">Belongs to the sodium:solute symporter (SSF) (TC 2.A.21) family.</text>
</comment>
<feature type="transmembrane region" description="Helical" evidence="15">
    <location>
        <begin position="231"/>
        <end position="254"/>
    </location>
</feature>
<evidence type="ECO:0000256" key="11">
    <source>
        <dbReference type="ARBA" id="ARBA00023201"/>
    </source>
</evidence>
<dbReference type="PANTHER" id="PTHR48086:SF3">
    <property type="entry name" value="SODIUM_PROLINE SYMPORTER"/>
    <property type="match status" value="1"/>
</dbReference>
<dbReference type="GO" id="GO:0046942">
    <property type="term" value="P:carboxylic acid transport"/>
    <property type="evidence" value="ECO:0007669"/>
    <property type="project" value="UniProtKB-ARBA"/>
</dbReference>
<dbReference type="InterPro" id="IPR050277">
    <property type="entry name" value="Sodium:Solute_Symporter"/>
</dbReference>
<feature type="transmembrane region" description="Helical" evidence="15">
    <location>
        <begin position="324"/>
        <end position="342"/>
    </location>
</feature>
<dbReference type="Pfam" id="PF00474">
    <property type="entry name" value="SSF"/>
    <property type="match status" value="1"/>
</dbReference>
<dbReference type="InterPro" id="IPR018212">
    <property type="entry name" value="Na/solute_symporter_CS"/>
</dbReference>
<dbReference type="GO" id="GO:0006814">
    <property type="term" value="P:sodium ion transport"/>
    <property type="evidence" value="ECO:0007669"/>
    <property type="project" value="UniProtKB-KW"/>
</dbReference>
<dbReference type="InterPro" id="IPR001734">
    <property type="entry name" value="Na/solute_symporter"/>
</dbReference>
<evidence type="ECO:0000256" key="10">
    <source>
        <dbReference type="ARBA" id="ARBA00023136"/>
    </source>
</evidence>
<keyword evidence="9" id="KW-0406">Ion transport</keyword>
<dbReference type="AlphaFoldDB" id="A0A1I2JXN0"/>
<keyword evidence="17" id="KW-1185">Reference proteome</keyword>
<feature type="transmembrane region" description="Helical" evidence="15">
    <location>
        <begin position="5"/>
        <end position="20"/>
    </location>
</feature>
<feature type="compositionally biased region" description="Basic and acidic residues" evidence="14">
    <location>
        <begin position="509"/>
        <end position="519"/>
    </location>
</feature>
<feature type="transmembrane region" description="Helical" evidence="15">
    <location>
        <begin position="187"/>
        <end position="211"/>
    </location>
</feature>
<feature type="transmembrane region" description="Helical" evidence="15">
    <location>
        <begin position="121"/>
        <end position="146"/>
    </location>
</feature>
<dbReference type="GO" id="GO:0015293">
    <property type="term" value="F:symporter activity"/>
    <property type="evidence" value="ECO:0007669"/>
    <property type="project" value="UniProtKB-KW"/>
</dbReference>
<keyword evidence="5 15" id="KW-0812">Transmembrane</keyword>
<feature type="transmembrane region" description="Helical" evidence="15">
    <location>
        <begin position="275"/>
        <end position="304"/>
    </location>
</feature>
<evidence type="ECO:0000256" key="9">
    <source>
        <dbReference type="ARBA" id="ARBA00023065"/>
    </source>
</evidence>
<evidence type="ECO:0000256" key="7">
    <source>
        <dbReference type="ARBA" id="ARBA00022989"/>
    </source>
</evidence>
<dbReference type="PROSITE" id="PS00457">
    <property type="entry name" value="NA_SOLUT_SYMP_2"/>
    <property type="match status" value="1"/>
</dbReference>
<evidence type="ECO:0000256" key="13">
    <source>
        <dbReference type="RuleBase" id="RU362091"/>
    </source>
</evidence>
<feature type="transmembrane region" description="Helical" evidence="15">
    <location>
        <begin position="377"/>
        <end position="399"/>
    </location>
</feature>
<feature type="transmembrane region" description="Helical" evidence="15">
    <location>
        <begin position="158"/>
        <end position="180"/>
    </location>
</feature>
<keyword evidence="3" id="KW-0813">Transport</keyword>
<feature type="transmembrane region" description="Helical" evidence="15">
    <location>
        <begin position="453"/>
        <end position="473"/>
    </location>
</feature>
<dbReference type="GO" id="GO:0005886">
    <property type="term" value="C:plasma membrane"/>
    <property type="evidence" value="ECO:0007669"/>
    <property type="project" value="UniProtKB-SubCell"/>
</dbReference>
<dbReference type="PROSITE" id="PS50283">
    <property type="entry name" value="NA_SOLUT_SYMP_3"/>
    <property type="match status" value="1"/>
</dbReference>
<dbReference type="OrthoDB" id="9810181at2"/>
<organism evidence="16 17">
    <name type="scientific">Halobacillus alkaliphilus</name>
    <dbReference type="NCBI Taxonomy" id="396056"/>
    <lineage>
        <taxon>Bacteria</taxon>
        <taxon>Bacillati</taxon>
        <taxon>Bacillota</taxon>
        <taxon>Bacilli</taxon>
        <taxon>Bacillales</taxon>
        <taxon>Bacillaceae</taxon>
        <taxon>Halobacillus</taxon>
    </lineage>
</organism>
<accession>A0A1I2JXN0</accession>
<feature type="region of interest" description="Disordered" evidence="14">
    <location>
        <begin position="499"/>
        <end position="519"/>
    </location>
</feature>
<evidence type="ECO:0000256" key="8">
    <source>
        <dbReference type="ARBA" id="ARBA00023053"/>
    </source>
</evidence>
<keyword evidence="4" id="KW-1003">Cell membrane</keyword>
<sequence length="519" mass="56046">MIWYILVFSFYVLFLIWANVKSLKKAESIDDYTTGGHRMGLLLGIGTTAATWVSVASVIGVPGYLYSSGVAAVIGWVAGWCFGGALIPIVAYKIRRPEKPARTFPEFIRHRFEPFQKKSTLQAIVGILMFIGYLLLVNIQVTGFGIVFSSITGIDYKIAIFGFLLFILITSVGGFWSVAATDTLNTILIMIGVLLASGVVWSLTGGIGNILDTLATTTAPTNVGGPELEEGILLSPFGTFGIGALASIFISNSLGTPSSPHWVTRMLAPQNVKVAILQVMGTILVLIFIMTPLIVIGLGAKVLVPSIPVDKTTDYIIPLVIQQYTPPIIGGITLVAICAAAISTANSMLLHCATSLYYDVYLNIAPKRISEKKFKNWLRLSIFGIATAAVLLAINPPWFLAMGFVYVYGGFGAAFFLVVFLGLYWKRMNRAGAYAGIIIGAVVYVAAKAMGYGLPFVIAVTASLIGVLLAVYFTKRPPLEAYEPYFEAEVSDSTRDVLAKMRSTTQEEPEAKNDRSHIG</sequence>